<dbReference type="Proteomes" id="UP000288789">
    <property type="component" value="Unassembled WGS sequence"/>
</dbReference>
<dbReference type="Pfam" id="PF03929">
    <property type="entry name" value="PepSY_TM"/>
    <property type="match status" value="1"/>
</dbReference>
<feature type="transmembrane region" description="Helical" evidence="1">
    <location>
        <begin position="181"/>
        <end position="201"/>
    </location>
</feature>
<name>A0A451GED7_9GAMM</name>
<gene>
    <name evidence="2" type="ORF">EGC76_07240</name>
</gene>
<accession>A0A451GED7</accession>
<evidence type="ECO:0000313" key="3">
    <source>
        <dbReference type="Proteomes" id="UP000288789"/>
    </source>
</evidence>
<protein>
    <submittedName>
        <fullName evidence="2">PepSY domain-containing protein</fullName>
    </submittedName>
</protein>
<proteinExistence type="predicted"/>
<dbReference type="RefSeq" id="WP_128352330.1">
    <property type="nucleotide sequence ID" value="NZ_RSFE01000004.1"/>
</dbReference>
<evidence type="ECO:0000313" key="2">
    <source>
        <dbReference type="EMBL" id="RWU11324.1"/>
    </source>
</evidence>
<dbReference type="AlphaFoldDB" id="A0A451GED7"/>
<feature type="transmembrane region" description="Helical" evidence="1">
    <location>
        <begin position="315"/>
        <end position="338"/>
    </location>
</feature>
<dbReference type="OrthoDB" id="9776609at2"/>
<reference evidence="2 3" key="1">
    <citation type="submission" date="2018-12" db="EMBL/GenBank/DDBJ databases">
        <authorList>
            <person name="Li A."/>
            <person name="Zhang M."/>
            <person name="Zhu H."/>
        </authorList>
    </citation>
    <scope>NUCLEOTIDE SEQUENCE [LARGE SCALE GENOMIC DNA]</scope>
    <source>
        <strain evidence="2 3">R04H25</strain>
    </source>
</reference>
<comment type="caution">
    <text evidence="2">The sequence shown here is derived from an EMBL/GenBank/DDBJ whole genome shotgun (WGS) entry which is preliminary data.</text>
</comment>
<keyword evidence="1" id="KW-0812">Transmembrane</keyword>
<keyword evidence="1" id="KW-0472">Membrane</keyword>
<feature type="transmembrane region" description="Helical" evidence="1">
    <location>
        <begin position="12"/>
        <end position="33"/>
    </location>
</feature>
<keyword evidence="1" id="KW-1133">Transmembrane helix</keyword>
<feature type="transmembrane region" description="Helical" evidence="1">
    <location>
        <begin position="126"/>
        <end position="146"/>
    </location>
</feature>
<keyword evidence="3" id="KW-1185">Reference proteome</keyword>
<dbReference type="EMBL" id="RSFE01000004">
    <property type="protein sequence ID" value="RWU11324.1"/>
    <property type="molecule type" value="Genomic_DNA"/>
</dbReference>
<dbReference type="PANTHER" id="PTHR34219">
    <property type="entry name" value="IRON-REGULATED INNER MEMBRANE PROTEIN-RELATED"/>
    <property type="match status" value="1"/>
</dbReference>
<organism evidence="2 3">
    <name type="scientific">Pseudidiomarina gelatinasegens</name>
    <dbReference type="NCBI Taxonomy" id="2487740"/>
    <lineage>
        <taxon>Bacteria</taxon>
        <taxon>Pseudomonadati</taxon>
        <taxon>Pseudomonadota</taxon>
        <taxon>Gammaproteobacteria</taxon>
        <taxon>Alteromonadales</taxon>
        <taxon>Idiomarinaceae</taxon>
        <taxon>Pseudidiomarina</taxon>
    </lineage>
</organism>
<evidence type="ECO:0000256" key="1">
    <source>
        <dbReference type="SAM" id="Phobius"/>
    </source>
</evidence>
<sequence length="348" mass="40040">MVLSILTKLHRWFGLFFGIWLVLVALTGTMLLYKVELLQLSYPQLRLQQLPTKQTAAQVFDRYHDGYAYMPREANPWLEVVRPDGTRHYYNATGERILERPYLSDLVGIMVEFHHHLLLKDLGKELLGYIGIAGLALLITGILRWWPRHWSRRLLTIRWAWPWQRGFAATLFQLHKVVGSVLFVPVLIGMITGVAIMYSAAVGSALTALAPQQQPQPVTEQQWLEVAPAQSWQQRFARAKQLLPEHQPQLISLSNLSLRMTFPGEWHPNGRSHVQFNAETGRVRSVYDLRYDSKGYQVSQMIFPVHVAAVGGLPWLMAVLLGGLALIILPLSGIYFWCWRHYKKRCRL</sequence>
<dbReference type="InterPro" id="IPR005625">
    <property type="entry name" value="PepSY-ass_TM"/>
</dbReference>